<reference evidence="1" key="1">
    <citation type="submission" date="2019-04" db="EMBL/GenBank/DDBJ databases">
        <title>Friends and foes A comparative genomics study of 23 Aspergillus species from section Flavi.</title>
        <authorList>
            <consortium name="DOE Joint Genome Institute"/>
            <person name="Kjaerbolling I."/>
            <person name="Vesth T."/>
            <person name="Frisvad J.C."/>
            <person name="Nybo J.L."/>
            <person name="Theobald S."/>
            <person name="Kildgaard S."/>
            <person name="Isbrandt T."/>
            <person name="Kuo A."/>
            <person name="Sato A."/>
            <person name="Lyhne E.K."/>
            <person name="Kogle M.E."/>
            <person name="Wiebenga A."/>
            <person name="Kun R.S."/>
            <person name="Lubbers R.J."/>
            <person name="Makela M.R."/>
            <person name="Barry K."/>
            <person name="Chovatia M."/>
            <person name="Clum A."/>
            <person name="Daum C."/>
            <person name="Haridas S."/>
            <person name="He G."/>
            <person name="LaButti K."/>
            <person name="Lipzen A."/>
            <person name="Mondo S."/>
            <person name="Riley R."/>
            <person name="Salamov A."/>
            <person name="Simmons B.A."/>
            <person name="Magnuson J.K."/>
            <person name="Henrissat B."/>
            <person name="Mortensen U.H."/>
            <person name="Larsen T.O."/>
            <person name="Devries R.P."/>
            <person name="Grigoriev I.V."/>
            <person name="Machida M."/>
            <person name="Baker S.E."/>
            <person name="Andersen M.R."/>
        </authorList>
    </citation>
    <scope>NUCLEOTIDE SEQUENCE [LARGE SCALE GENOMIC DNA]</scope>
    <source>
        <strain evidence="1">CBS 121.62</strain>
    </source>
</reference>
<evidence type="ECO:0000313" key="1">
    <source>
        <dbReference type="EMBL" id="KAB8243426.1"/>
    </source>
</evidence>
<dbReference type="EMBL" id="ML734643">
    <property type="protein sequence ID" value="KAB8243426.1"/>
    <property type="molecule type" value="Genomic_DNA"/>
</dbReference>
<sequence length="95" mass="10819">MHRRRGKRIGWTDRKVPNVISGSINEISPWLPGSSLILDSINYHNLPITQLFLWRVFLEAVSAVHLDRMDGISQGKYALLSVVRQSSLTYIVQSN</sequence>
<proteinExistence type="predicted"/>
<organism evidence="1">
    <name type="scientific">Aspergillus flavus</name>
    <dbReference type="NCBI Taxonomy" id="5059"/>
    <lineage>
        <taxon>Eukaryota</taxon>
        <taxon>Fungi</taxon>
        <taxon>Dikarya</taxon>
        <taxon>Ascomycota</taxon>
        <taxon>Pezizomycotina</taxon>
        <taxon>Eurotiomycetes</taxon>
        <taxon>Eurotiomycetidae</taxon>
        <taxon>Eurotiales</taxon>
        <taxon>Aspergillaceae</taxon>
        <taxon>Aspergillus</taxon>
        <taxon>Aspergillus subgen. Circumdati</taxon>
    </lineage>
</organism>
<dbReference type="AlphaFoldDB" id="A0A5N6GM39"/>
<protein>
    <submittedName>
        <fullName evidence="1">Uncharacterized protein</fullName>
    </submittedName>
</protein>
<accession>A0A5N6GM39</accession>
<name>A0A5N6GM39_ASPFL</name>
<dbReference type="Proteomes" id="UP000325434">
    <property type="component" value="Unassembled WGS sequence"/>
</dbReference>
<gene>
    <name evidence="1" type="ORF">BDV35DRAFT_407674</name>
</gene>